<evidence type="ECO:0000256" key="7">
    <source>
        <dbReference type="ARBA" id="ARBA00023065"/>
    </source>
</evidence>
<dbReference type="GO" id="GO:0005886">
    <property type="term" value="C:plasma membrane"/>
    <property type="evidence" value="ECO:0007669"/>
    <property type="project" value="UniProtKB-SubCell"/>
</dbReference>
<dbReference type="GO" id="GO:0008381">
    <property type="term" value="F:mechanosensitive monoatomic ion channel activity"/>
    <property type="evidence" value="ECO:0007669"/>
    <property type="project" value="UniProtKB-UniRule"/>
</dbReference>
<dbReference type="SUPFAM" id="SSF81330">
    <property type="entry name" value="Gated mechanosensitive channel"/>
    <property type="match status" value="1"/>
</dbReference>
<dbReference type="PRINTS" id="PR01264">
    <property type="entry name" value="MECHCHANNEL"/>
</dbReference>
<evidence type="ECO:0000313" key="11">
    <source>
        <dbReference type="EMBL" id="PDQ34671.1"/>
    </source>
</evidence>
<dbReference type="InterPro" id="IPR001185">
    <property type="entry name" value="MS_channel"/>
</dbReference>
<protein>
    <recommendedName>
        <fullName evidence="10">Large-conductance mechanosensitive channel</fullName>
    </recommendedName>
</protein>
<dbReference type="InterPro" id="IPR036019">
    <property type="entry name" value="MscL_channel"/>
</dbReference>
<comment type="caution">
    <text evidence="11">The sequence shown here is derived from an EMBL/GenBank/DDBJ whole genome shotgun (WGS) entry which is preliminary data.</text>
</comment>
<accession>A0A2A6FPY0</accession>
<dbReference type="Proteomes" id="UP000219994">
    <property type="component" value="Unassembled WGS sequence"/>
</dbReference>
<evidence type="ECO:0000256" key="9">
    <source>
        <dbReference type="ARBA" id="ARBA00023303"/>
    </source>
</evidence>
<evidence type="ECO:0000313" key="12">
    <source>
        <dbReference type="Proteomes" id="UP000219994"/>
    </source>
</evidence>
<keyword evidence="4 10" id="KW-1003">Cell membrane</keyword>
<comment type="subunit">
    <text evidence="10">Homopentamer.</text>
</comment>
<dbReference type="PANTHER" id="PTHR30266">
    <property type="entry name" value="MECHANOSENSITIVE CHANNEL MSCL"/>
    <property type="match status" value="1"/>
</dbReference>
<feature type="transmembrane region" description="Helical" evidence="10">
    <location>
        <begin position="12"/>
        <end position="35"/>
    </location>
</feature>
<comment type="similarity">
    <text evidence="2 10">Belongs to the MscL family.</text>
</comment>
<dbReference type="PANTHER" id="PTHR30266:SF2">
    <property type="entry name" value="LARGE-CONDUCTANCE MECHANOSENSITIVE CHANNEL"/>
    <property type="match status" value="1"/>
</dbReference>
<keyword evidence="7 10" id="KW-0406">Ion transport</keyword>
<dbReference type="HAMAP" id="MF_00115">
    <property type="entry name" value="MscL"/>
    <property type="match status" value="1"/>
</dbReference>
<dbReference type="Pfam" id="PF01741">
    <property type="entry name" value="MscL"/>
    <property type="match status" value="1"/>
</dbReference>
<feature type="transmembrane region" description="Helical" evidence="10">
    <location>
        <begin position="65"/>
        <end position="90"/>
    </location>
</feature>
<proteinExistence type="inferred from homology"/>
<dbReference type="EMBL" id="NAEP01000049">
    <property type="protein sequence ID" value="PDQ34671.1"/>
    <property type="molecule type" value="Genomic_DNA"/>
</dbReference>
<keyword evidence="9 10" id="KW-0407">Ion channel</keyword>
<keyword evidence="8 10" id="KW-0472">Membrane</keyword>
<comment type="function">
    <text evidence="10">Channel that opens in response to stretch forces in the membrane lipid bilayer. May participate in the regulation of osmotic pressure changes within the cell.</text>
</comment>
<gene>
    <name evidence="10" type="primary">mscL</name>
    <name evidence="11" type="ORF">B5766_10120</name>
</gene>
<evidence type="ECO:0000256" key="5">
    <source>
        <dbReference type="ARBA" id="ARBA00022692"/>
    </source>
</evidence>
<reference evidence="12" key="1">
    <citation type="submission" date="2017-03" db="EMBL/GenBank/DDBJ databases">
        <authorList>
            <person name="Lund M.B."/>
        </authorList>
    </citation>
    <scope>NUCLEOTIDE SEQUENCE [LARGE SCALE GENOMIC DNA]</scope>
</reference>
<dbReference type="AlphaFoldDB" id="A0A2A6FPY0"/>
<evidence type="ECO:0000256" key="6">
    <source>
        <dbReference type="ARBA" id="ARBA00022989"/>
    </source>
</evidence>
<evidence type="ECO:0000256" key="3">
    <source>
        <dbReference type="ARBA" id="ARBA00022448"/>
    </source>
</evidence>
<dbReference type="InterPro" id="IPR037673">
    <property type="entry name" value="MSC/AndL"/>
</dbReference>
<keyword evidence="6 10" id="KW-1133">Transmembrane helix</keyword>
<evidence type="ECO:0000256" key="2">
    <source>
        <dbReference type="ARBA" id="ARBA00007254"/>
    </source>
</evidence>
<keyword evidence="5 10" id="KW-0812">Transmembrane</keyword>
<evidence type="ECO:0000256" key="10">
    <source>
        <dbReference type="HAMAP-Rule" id="MF_00115"/>
    </source>
</evidence>
<evidence type="ECO:0000256" key="4">
    <source>
        <dbReference type="ARBA" id="ARBA00022475"/>
    </source>
</evidence>
<keyword evidence="3 10" id="KW-0813">Transport</keyword>
<name>A0A2A6FPY0_9MICO</name>
<dbReference type="InterPro" id="IPR019823">
    <property type="entry name" value="Mechanosensitive_channel_CS"/>
</dbReference>
<organism evidence="11 12">
    <name type="scientific">Candidatus Lumbricidiphila eiseniae</name>
    <dbReference type="NCBI Taxonomy" id="1969409"/>
    <lineage>
        <taxon>Bacteria</taxon>
        <taxon>Bacillati</taxon>
        <taxon>Actinomycetota</taxon>
        <taxon>Actinomycetes</taxon>
        <taxon>Micrococcales</taxon>
        <taxon>Microbacteriaceae</taxon>
        <taxon>Candidatus Lumbricidiphila</taxon>
    </lineage>
</organism>
<evidence type="ECO:0000256" key="8">
    <source>
        <dbReference type="ARBA" id="ARBA00023136"/>
    </source>
</evidence>
<dbReference type="Gene3D" id="1.10.1200.120">
    <property type="entry name" value="Large-conductance mechanosensitive channel, MscL, domain 1"/>
    <property type="match status" value="1"/>
</dbReference>
<comment type="subcellular location">
    <subcellularLocation>
        <location evidence="1 10">Cell membrane</location>
        <topology evidence="1 10">Multi-pass membrane protein</topology>
    </subcellularLocation>
</comment>
<sequence length="129" mass="14000">MIKGFKDFITRGNVIDLAVAVVIGAAFGAVVTAIVTRVFNPLIGLLFQADSLDSSLVLTIGDAKLQFGAVIGAIISFLLIALVVYLVFIYPMNKIMMLRKKTVADAELNEVELLTQIRDLLSERNGTSR</sequence>
<dbReference type="NCBIfam" id="TIGR00220">
    <property type="entry name" value="mscL"/>
    <property type="match status" value="1"/>
</dbReference>
<dbReference type="PROSITE" id="PS01327">
    <property type="entry name" value="MSCL"/>
    <property type="match status" value="1"/>
</dbReference>
<evidence type="ECO:0000256" key="1">
    <source>
        <dbReference type="ARBA" id="ARBA00004651"/>
    </source>
</evidence>